<accession>A0A9X3CAJ1</accession>
<evidence type="ECO:0000313" key="1">
    <source>
        <dbReference type="EMBL" id="MCV9934618.1"/>
    </source>
</evidence>
<organism evidence="1 2">
    <name type="scientific">Flavobacterium frigoritolerans</name>
    <dbReference type="NCBI Taxonomy" id="2987686"/>
    <lineage>
        <taxon>Bacteria</taxon>
        <taxon>Pseudomonadati</taxon>
        <taxon>Bacteroidota</taxon>
        <taxon>Flavobacteriia</taxon>
        <taxon>Flavobacteriales</taxon>
        <taxon>Flavobacteriaceae</taxon>
        <taxon>Flavobacterium</taxon>
    </lineage>
</organism>
<protein>
    <submittedName>
        <fullName evidence="1">Uncharacterized protein</fullName>
    </submittedName>
</protein>
<evidence type="ECO:0000313" key="2">
    <source>
        <dbReference type="Proteomes" id="UP001151133"/>
    </source>
</evidence>
<keyword evidence="2" id="KW-1185">Reference proteome</keyword>
<dbReference type="AlphaFoldDB" id="A0A9X3CAJ1"/>
<comment type="caution">
    <text evidence="1">The sequence shown here is derived from an EMBL/GenBank/DDBJ whole genome shotgun (WGS) entry which is preliminary data.</text>
</comment>
<proteinExistence type="predicted"/>
<dbReference type="RefSeq" id="WP_264288785.1">
    <property type="nucleotide sequence ID" value="NZ_JAOZEV010000031.1"/>
</dbReference>
<reference evidence="1" key="1">
    <citation type="submission" date="2022-10" db="EMBL/GenBank/DDBJ databases">
        <title>Two novel species of Flavobacterium.</title>
        <authorList>
            <person name="Liu Q."/>
            <person name="Xin Y.-H."/>
        </authorList>
    </citation>
    <scope>NUCLEOTIDE SEQUENCE</scope>
    <source>
        <strain evidence="1">LS1R47</strain>
    </source>
</reference>
<dbReference type="EMBL" id="JAOZEV010000031">
    <property type="protein sequence ID" value="MCV9934618.1"/>
    <property type="molecule type" value="Genomic_DNA"/>
</dbReference>
<name>A0A9X3CAJ1_9FLAO</name>
<gene>
    <name evidence="1" type="ORF">OIU80_20235</name>
</gene>
<dbReference type="Proteomes" id="UP001151133">
    <property type="component" value="Unassembled WGS sequence"/>
</dbReference>
<sequence length="281" mass="32520">MNIIELFEELKIDKNNILLFSPEDIIRIEKQVNVEKRINPDIDINVANNLILALKTYRQEFFFIVSNRILYNLFSKKNYSRHNFPSPQREYDSEKIQSFINQFLNDDLVLFFDQNLSQNKFDDINDIFDFKDCFPEDALFQLNKKLNGKVDAILVSLSRNDSSNMPAILYVEYRSFYVLLSYFSSVEMDDKIRSLVNIVSERYNANKLSDFYMTCISSMEGYVAYDPSLTDILVRNREAVFSNSIDRDSSGGSSGISGRTIFFIALAVIKVLALFAKCSSN</sequence>